<dbReference type="Pfam" id="PF06386">
    <property type="entry name" value="GvpL_GvpF"/>
    <property type="match status" value="1"/>
</dbReference>
<evidence type="ECO:0000256" key="1">
    <source>
        <dbReference type="ARBA" id="ARBA00022987"/>
    </source>
</evidence>
<sequence length="361" mass="41873">MKWSLEGLEQRVERLVSQCEDKVIQELEQDIMTRLRAKGEAVIQCLFQEQSYLVVSTTEHPEVSVEKEDTAPQALISEVNNTCQLSKVCDFSRADPTPFTDEEVLYAFGIIKTNQYIVDLPGMEDRPCRIVENGNLGMLVCPVPKKEYNEESLHLHMEDMAWVENHARRHEETLMKTIEGRSIIPLPFCTIFTDEENIRRQLAQNAEDIQEDLRRLENQHEIHVKLFVNRIQLLEKLHEDQPYIGVQSGGGYFQKRQWEKKIEEEMERVMNDYGESLYQDLNNIATEVILLDKSGVVVSEGQHVVFAVQCLMPKEYREEWNKKLGEFDELVDPLGFNLEVSGPWPPYHFSRLTNEEETAGG</sequence>
<dbReference type="PANTHER" id="PTHR36852">
    <property type="entry name" value="PROTEIN GVPL 2"/>
    <property type="match status" value="1"/>
</dbReference>
<comment type="similarity">
    <text evidence="3">Belongs to the gas vesicle GvpF/GvpL family.</text>
</comment>
<dbReference type="GO" id="GO:0031412">
    <property type="term" value="P:gas vesicle organization"/>
    <property type="evidence" value="ECO:0007669"/>
    <property type="project" value="InterPro"/>
</dbReference>
<keyword evidence="4" id="KW-0175">Coiled coil</keyword>
<gene>
    <name evidence="5" type="ORF">E4K67_28210</name>
</gene>
<keyword evidence="6" id="KW-1185">Reference proteome</keyword>
<keyword evidence="1" id="KW-0304">Gas vesicle</keyword>
<dbReference type="RefSeq" id="WP_135552863.1">
    <property type="nucleotide sequence ID" value="NZ_SPQQ01000025.1"/>
</dbReference>
<dbReference type="OrthoDB" id="146444at2"/>
<reference evidence="5 6" key="1">
    <citation type="submission" date="2019-03" db="EMBL/GenBank/DDBJ databases">
        <title>Draft Genome Sequence of Desulfosporosinus fructosivorans Strain 63.6F, Isolated from Marine Sediment in the Baltic Sea.</title>
        <authorList>
            <person name="Hausmann B."/>
            <person name="Vandieken V."/>
            <person name="Pjevac P."/>
            <person name="Schreck K."/>
            <person name="Herbold C.W."/>
            <person name="Loy A."/>
        </authorList>
    </citation>
    <scope>NUCLEOTIDE SEQUENCE [LARGE SCALE GENOMIC DNA]</scope>
    <source>
        <strain evidence="5 6">63.6F</strain>
    </source>
</reference>
<organism evidence="5 6">
    <name type="scientific">Desulfosporosinus fructosivorans</name>
    <dbReference type="NCBI Taxonomy" id="2018669"/>
    <lineage>
        <taxon>Bacteria</taxon>
        <taxon>Bacillati</taxon>
        <taxon>Bacillota</taxon>
        <taxon>Clostridia</taxon>
        <taxon>Eubacteriales</taxon>
        <taxon>Desulfitobacteriaceae</taxon>
        <taxon>Desulfosporosinus</taxon>
    </lineage>
</organism>
<protein>
    <submittedName>
        <fullName evidence="5">GvpL/GvpF family gas vesicle protein</fullName>
    </submittedName>
</protein>
<comment type="caution">
    <text evidence="5">The sequence shown here is derived from an EMBL/GenBank/DDBJ whole genome shotgun (WGS) entry which is preliminary data.</text>
</comment>
<dbReference type="PANTHER" id="PTHR36852:SF1">
    <property type="entry name" value="PROTEIN GVPL 2"/>
    <property type="match status" value="1"/>
</dbReference>
<feature type="coiled-coil region" evidence="4">
    <location>
        <begin position="199"/>
        <end position="226"/>
    </location>
</feature>
<evidence type="ECO:0000313" key="5">
    <source>
        <dbReference type="EMBL" id="TGE34891.1"/>
    </source>
</evidence>
<name>A0A4Z0QVM3_9FIRM</name>
<dbReference type="InterPro" id="IPR009430">
    <property type="entry name" value="GvpL/GvpF"/>
</dbReference>
<evidence type="ECO:0000256" key="2">
    <source>
        <dbReference type="ARBA" id="ARBA00035108"/>
    </source>
</evidence>
<dbReference type="Proteomes" id="UP000298460">
    <property type="component" value="Unassembled WGS sequence"/>
</dbReference>
<dbReference type="EMBL" id="SPQQ01000025">
    <property type="protein sequence ID" value="TGE34891.1"/>
    <property type="molecule type" value="Genomic_DNA"/>
</dbReference>
<proteinExistence type="inferred from homology"/>
<accession>A0A4Z0QVM3</accession>
<comment type="subcellular location">
    <subcellularLocation>
        <location evidence="2">Gas vesicle</location>
    </subcellularLocation>
</comment>
<dbReference type="GO" id="GO:0031411">
    <property type="term" value="C:gas vesicle"/>
    <property type="evidence" value="ECO:0007669"/>
    <property type="project" value="UniProtKB-SubCell"/>
</dbReference>
<dbReference type="AlphaFoldDB" id="A0A4Z0QVM3"/>
<evidence type="ECO:0000256" key="4">
    <source>
        <dbReference type="SAM" id="Coils"/>
    </source>
</evidence>
<evidence type="ECO:0000256" key="3">
    <source>
        <dbReference type="ARBA" id="ARBA00035643"/>
    </source>
</evidence>
<evidence type="ECO:0000313" key="6">
    <source>
        <dbReference type="Proteomes" id="UP000298460"/>
    </source>
</evidence>